<evidence type="ECO:0000313" key="3">
    <source>
        <dbReference type="Proteomes" id="UP000314294"/>
    </source>
</evidence>
<evidence type="ECO:0000313" key="2">
    <source>
        <dbReference type="EMBL" id="TNN60217.1"/>
    </source>
</evidence>
<evidence type="ECO:0000256" key="1">
    <source>
        <dbReference type="SAM" id="MobiDB-lite"/>
    </source>
</evidence>
<protein>
    <submittedName>
        <fullName evidence="2">Uncharacterized protein</fullName>
    </submittedName>
</protein>
<reference evidence="2 3" key="1">
    <citation type="submission" date="2019-03" db="EMBL/GenBank/DDBJ databases">
        <title>First draft genome of Liparis tanakae, snailfish: a comprehensive survey of snailfish specific genes.</title>
        <authorList>
            <person name="Kim W."/>
            <person name="Song I."/>
            <person name="Jeong J.-H."/>
            <person name="Kim D."/>
            <person name="Kim S."/>
            <person name="Ryu S."/>
            <person name="Song J.Y."/>
            <person name="Lee S.K."/>
        </authorList>
    </citation>
    <scope>NUCLEOTIDE SEQUENCE [LARGE SCALE GENOMIC DNA]</scope>
    <source>
        <tissue evidence="2">Muscle</tissue>
    </source>
</reference>
<dbReference type="EMBL" id="SRLO01000338">
    <property type="protein sequence ID" value="TNN60217.1"/>
    <property type="molecule type" value="Genomic_DNA"/>
</dbReference>
<feature type="compositionally biased region" description="Basic and acidic residues" evidence="1">
    <location>
        <begin position="85"/>
        <end position="101"/>
    </location>
</feature>
<dbReference type="AlphaFoldDB" id="A0A4Z2H2W8"/>
<sequence length="119" mass="13109">MNQNHKDGGRKKLNNELGEAVKLQSGDVICAPVVSSDLLHMKSIHLRIKNATHSRVSPRTQTLDISRRQITARAAFASRRKGGRRCGESAEKMRKNGRRDGGSGGDFVWLGGERETNQG</sequence>
<gene>
    <name evidence="2" type="ORF">EYF80_029552</name>
</gene>
<organism evidence="2 3">
    <name type="scientific">Liparis tanakae</name>
    <name type="common">Tanaka's snailfish</name>
    <dbReference type="NCBI Taxonomy" id="230148"/>
    <lineage>
        <taxon>Eukaryota</taxon>
        <taxon>Metazoa</taxon>
        <taxon>Chordata</taxon>
        <taxon>Craniata</taxon>
        <taxon>Vertebrata</taxon>
        <taxon>Euteleostomi</taxon>
        <taxon>Actinopterygii</taxon>
        <taxon>Neopterygii</taxon>
        <taxon>Teleostei</taxon>
        <taxon>Neoteleostei</taxon>
        <taxon>Acanthomorphata</taxon>
        <taxon>Eupercaria</taxon>
        <taxon>Perciformes</taxon>
        <taxon>Cottioidei</taxon>
        <taxon>Cottales</taxon>
        <taxon>Liparidae</taxon>
        <taxon>Liparis</taxon>
    </lineage>
</organism>
<feature type="region of interest" description="Disordered" evidence="1">
    <location>
        <begin position="76"/>
        <end position="119"/>
    </location>
</feature>
<keyword evidence="3" id="KW-1185">Reference proteome</keyword>
<name>A0A4Z2H2W8_9TELE</name>
<accession>A0A4Z2H2W8</accession>
<dbReference type="Proteomes" id="UP000314294">
    <property type="component" value="Unassembled WGS sequence"/>
</dbReference>
<comment type="caution">
    <text evidence="2">The sequence shown here is derived from an EMBL/GenBank/DDBJ whole genome shotgun (WGS) entry which is preliminary data.</text>
</comment>
<proteinExistence type="predicted"/>